<dbReference type="InterPro" id="IPR025202">
    <property type="entry name" value="PLD-like_dom"/>
</dbReference>
<dbReference type="EMBL" id="BAABIA010000009">
    <property type="protein sequence ID" value="GAA5146281.1"/>
    <property type="molecule type" value="Genomic_DNA"/>
</dbReference>
<organism evidence="2 3">
    <name type="scientific">Prosthecobacter algae</name>
    <dbReference type="NCBI Taxonomy" id="1144682"/>
    <lineage>
        <taxon>Bacteria</taxon>
        <taxon>Pseudomonadati</taxon>
        <taxon>Verrucomicrobiota</taxon>
        <taxon>Verrucomicrobiia</taxon>
        <taxon>Verrucomicrobiales</taxon>
        <taxon>Verrucomicrobiaceae</taxon>
        <taxon>Prosthecobacter</taxon>
    </lineage>
</organism>
<dbReference type="Gene3D" id="3.30.870.10">
    <property type="entry name" value="Endonuclease Chain A"/>
    <property type="match status" value="1"/>
</dbReference>
<name>A0ABP9PHL5_9BACT</name>
<gene>
    <name evidence="2" type="ORF">GCM10023213_39050</name>
</gene>
<proteinExistence type="predicted"/>
<reference evidence="3" key="1">
    <citation type="journal article" date="2019" name="Int. J. Syst. Evol. Microbiol.">
        <title>The Global Catalogue of Microorganisms (GCM) 10K type strain sequencing project: providing services to taxonomists for standard genome sequencing and annotation.</title>
        <authorList>
            <consortium name="The Broad Institute Genomics Platform"/>
            <consortium name="The Broad Institute Genome Sequencing Center for Infectious Disease"/>
            <person name="Wu L."/>
            <person name="Ma J."/>
        </authorList>
    </citation>
    <scope>NUCLEOTIDE SEQUENCE [LARGE SCALE GENOMIC DNA]</scope>
    <source>
        <strain evidence="3">JCM 18053</strain>
    </source>
</reference>
<evidence type="ECO:0000259" key="1">
    <source>
        <dbReference type="Pfam" id="PF13091"/>
    </source>
</evidence>
<protein>
    <recommendedName>
        <fullName evidence="1">Phospholipase D-like domain-containing protein</fullName>
    </recommendedName>
</protein>
<dbReference type="Proteomes" id="UP001499852">
    <property type="component" value="Unassembled WGS sequence"/>
</dbReference>
<accession>A0ABP9PHL5</accession>
<evidence type="ECO:0000313" key="2">
    <source>
        <dbReference type="EMBL" id="GAA5146281.1"/>
    </source>
</evidence>
<feature type="domain" description="Phospholipase D-like" evidence="1">
    <location>
        <begin position="49"/>
        <end position="163"/>
    </location>
</feature>
<dbReference type="SUPFAM" id="SSF56024">
    <property type="entry name" value="Phospholipase D/nuclease"/>
    <property type="match status" value="1"/>
</dbReference>
<sequence>MKALAGAVTLDEKLQKSHATESQESSHWCLGDAKLFLSAPAIGVISEKLTELINGAKFEIFLITMSLYETDTIPGFGDALLAALQRGVHVRAVVRPEHFKTDNYPDRATVELIKHGMELRGITGLHAKGILIDKQFCGILSANFNPYSLNGQRTEANWETAIVGSALAPALKDFAAFVEKLACNPTHEFVH</sequence>
<keyword evidence="3" id="KW-1185">Reference proteome</keyword>
<evidence type="ECO:0000313" key="3">
    <source>
        <dbReference type="Proteomes" id="UP001499852"/>
    </source>
</evidence>
<comment type="caution">
    <text evidence="2">The sequence shown here is derived from an EMBL/GenBank/DDBJ whole genome shotgun (WGS) entry which is preliminary data.</text>
</comment>
<dbReference type="Pfam" id="PF13091">
    <property type="entry name" value="PLDc_2"/>
    <property type="match status" value="1"/>
</dbReference>